<dbReference type="RefSeq" id="WP_175125849.1">
    <property type="nucleotide sequence ID" value="NZ_CADIJM010000018.1"/>
</dbReference>
<sequence>MYRIGIDVGGTFTDFTMIDEDAGVVHFHKVPSTPHDPSEAIATGIGQMLADHGVAPSQVSHVGHGTTVATNLIIERKGARVGLITTRGFRDVLEIGRQTRPHLYDYSVGKPPVAVPREFRAEVDERVNAAGDVLTALDEAQVRDAARRFAKAGIEAVTICFLHAYRNPAHERRAAQIVLEEMPDAYISQSSDVLPEFREYERLSTTVLNAAVGPKMARYLERFLNRVRELDIGHEPHTIHSNGGLMSIATVRQYPVRTCLSGPAAGVVGAAAVGRAIGSLNLVTFDVGGTSTDVSLVCEGRPLFTSHRHVAGYPVKTPMVDIHVIGAGGGSIAWLDDAGALKVGPHSAGAVPGPVGYGRGGQEPTITDAEIALQRLNPAALLNGRMPVYADAAREVIRSRVAEPLGLDMEAAAEGILRIAAANMSRAIRAVSTERGYDLSRFALYAYGGAGPLHAVEVAEECGIPVVIVPQEPGTMCARGILLTDISFDFVQSEISLADADSWPAISTIFDGLRTQAQDWLASERVDPSLRVCHSAIDARYEGQNFEVQVSLDDTGAGGYAEFARRFAEAHEREYGYTVDDRKVQIINCRMQAVGQVVKAPLAPRHVGGTLEDAARGQRKAYFGPAHGWRETPVYDRDRVPTGARFTGPALLEEMSSTTVVGVGHEASVDEYGNLIIRLQGDSHDQA</sequence>
<feature type="domain" description="Acetophenone carboxylase-like C-terminal" evidence="3">
    <location>
        <begin position="505"/>
        <end position="672"/>
    </location>
</feature>
<dbReference type="Pfam" id="PF19278">
    <property type="entry name" value="Hydant_A_C"/>
    <property type="match status" value="1"/>
</dbReference>
<dbReference type="Gene3D" id="3.30.420.40">
    <property type="match status" value="1"/>
</dbReference>
<keyword evidence="4" id="KW-0436">Ligase</keyword>
<dbReference type="InterPro" id="IPR002821">
    <property type="entry name" value="Hydantoinase_A"/>
</dbReference>
<proteinExistence type="predicted"/>
<dbReference type="EC" id="6.4.1.8" evidence="4"/>
<evidence type="ECO:0000259" key="3">
    <source>
        <dbReference type="Pfam" id="PF19278"/>
    </source>
</evidence>
<dbReference type="AlphaFoldDB" id="A0A6S7AKC7"/>
<dbReference type="InterPro" id="IPR049517">
    <property type="entry name" value="ACX-like_C"/>
</dbReference>
<dbReference type="Pfam" id="PF01968">
    <property type="entry name" value="Hydantoinase_A"/>
    <property type="match status" value="1"/>
</dbReference>
<evidence type="ECO:0000313" key="4">
    <source>
        <dbReference type="EMBL" id="CAB3733435.1"/>
    </source>
</evidence>
<dbReference type="InterPro" id="IPR043129">
    <property type="entry name" value="ATPase_NBD"/>
</dbReference>
<gene>
    <name evidence="4" type="primary">apc3_1</name>
    <name evidence="4" type="ORF">LMG26690_05025</name>
</gene>
<dbReference type="EMBL" id="CADIJM010000018">
    <property type="protein sequence ID" value="CAB3733435.1"/>
    <property type="molecule type" value="Genomic_DNA"/>
</dbReference>
<organism evidence="4 5">
    <name type="scientific">Achromobacter animicus</name>
    <dbReference type="NCBI Taxonomy" id="1389935"/>
    <lineage>
        <taxon>Bacteria</taxon>
        <taxon>Pseudomonadati</taxon>
        <taxon>Pseudomonadota</taxon>
        <taxon>Betaproteobacteria</taxon>
        <taxon>Burkholderiales</taxon>
        <taxon>Alcaligenaceae</taxon>
        <taxon>Achromobacter</taxon>
    </lineage>
</organism>
<dbReference type="GO" id="GO:0005829">
    <property type="term" value="C:cytosol"/>
    <property type="evidence" value="ECO:0007669"/>
    <property type="project" value="TreeGrafter"/>
</dbReference>
<dbReference type="GO" id="GO:0016874">
    <property type="term" value="F:ligase activity"/>
    <property type="evidence" value="ECO:0007669"/>
    <property type="project" value="UniProtKB-KW"/>
</dbReference>
<dbReference type="InterPro" id="IPR008040">
    <property type="entry name" value="Hydant_A_N"/>
</dbReference>
<dbReference type="SUPFAM" id="SSF53067">
    <property type="entry name" value="Actin-like ATPase domain"/>
    <property type="match status" value="1"/>
</dbReference>
<dbReference type="Pfam" id="PF05378">
    <property type="entry name" value="Hydant_A_N"/>
    <property type="match status" value="1"/>
</dbReference>
<dbReference type="PANTHER" id="PTHR11365:SF23">
    <property type="entry name" value="HYPOTHETICAL 5-OXOPROLINASE (EUROFUNG)-RELATED"/>
    <property type="match status" value="1"/>
</dbReference>
<dbReference type="PANTHER" id="PTHR11365">
    <property type="entry name" value="5-OXOPROLINASE RELATED"/>
    <property type="match status" value="1"/>
</dbReference>
<evidence type="ECO:0000259" key="1">
    <source>
        <dbReference type="Pfam" id="PF01968"/>
    </source>
</evidence>
<evidence type="ECO:0000313" key="5">
    <source>
        <dbReference type="Proteomes" id="UP000494214"/>
    </source>
</evidence>
<protein>
    <submittedName>
        <fullName evidence="4">Acetophenone carboxylase gamma subunit</fullName>
        <ecNumber evidence="4">6.4.1.8</ecNumber>
    </submittedName>
</protein>
<dbReference type="InterPro" id="IPR045079">
    <property type="entry name" value="Oxoprolinase-like"/>
</dbReference>
<feature type="domain" description="Hydantoinase A/oxoprolinase" evidence="1">
    <location>
        <begin position="202"/>
        <end position="487"/>
    </location>
</feature>
<dbReference type="Proteomes" id="UP000494214">
    <property type="component" value="Unassembled WGS sequence"/>
</dbReference>
<accession>A0A6S7AKC7</accession>
<name>A0A6S7AKC7_9BURK</name>
<feature type="domain" description="Hydantoinase/oxoprolinase N-terminal" evidence="2">
    <location>
        <begin position="3"/>
        <end position="181"/>
    </location>
</feature>
<dbReference type="GO" id="GO:0017168">
    <property type="term" value="F:5-oxoprolinase (ATP-hydrolyzing) activity"/>
    <property type="evidence" value="ECO:0007669"/>
    <property type="project" value="TreeGrafter"/>
</dbReference>
<evidence type="ECO:0000259" key="2">
    <source>
        <dbReference type="Pfam" id="PF05378"/>
    </source>
</evidence>
<keyword evidence="5" id="KW-1185">Reference proteome</keyword>
<dbReference type="GO" id="GO:0006749">
    <property type="term" value="P:glutathione metabolic process"/>
    <property type="evidence" value="ECO:0007669"/>
    <property type="project" value="TreeGrafter"/>
</dbReference>
<reference evidence="4 5" key="1">
    <citation type="submission" date="2020-04" db="EMBL/GenBank/DDBJ databases">
        <authorList>
            <person name="De Canck E."/>
        </authorList>
    </citation>
    <scope>NUCLEOTIDE SEQUENCE [LARGE SCALE GENOMIC DNA]</scope>
    <source>
        <strain evidence="4 5">LMG 26690</strain>
    </source>
</reference>